<accession>A0A285UXI7</accession>
<proteinExistence type="predicted"/>
<keyword evidence="1" id="KW-1133">Transmembrane helix</keyword>
<evidence type="ECO:0000313" key="3">
    <source>
        <dbReference type="Proteomes" id="UP000219167"/>
    </source>
</evidence>
<dbReference type="InterPro" id="IPR020269">
    <property type="entry name" value="Phage_Mu_Releasin"/>
</dbReference>
<keyword evidence="1" id="KW-0812">Transmembrane</keyword>
<feature type="transmembrane region" description="Helical" evidence="1">
    <location>
        <begin position="12"/>
        <end position="31"/>
    </location>
</feature>
<sequence length="109" mass="12036">MIDIAALKDWLGLIALFISVGTSVVLFIGSGSKKNAEHIAKIEEKVDDHSDRLKSLETNMAHLPDKETVNRLQVDMADMKGQIASIAKSSEATERATRRVEDFLLKQKG</sequence>
<dbReference type="EMBL" id="OBQD01000023">
    <property type="protein sequence ID" value="SOC46635.1"/>
    <property type="molecule type" value="Genomic_DNA"/>
</dbReference>
<dbReference type="Pfam" id="PF10805">
    <property type="entry name" value="DUF2730"/>
    <property type="match status" value="1"/>
</dbReference>
<dbReference type="OrthoDB" id="7857886at2"/>
<organism evidence="2 3">
    <name type="scientific">Rhizobium subbaraonis</name>
    <dbReference type="NCBI Taxonomy" id="908946"/>
    <lineage>
        <taxon>Bacteria</taxon>
        <taxon>Pseudomonadati</taxon>
        <taxon>Pseudomonadota</taxon>
        <taxon>Alphaproteobacteria</taxon>
        <taxon>Hyphomicrobiales</taxon>
        <taxon>Rhizobiaceae</taxon>
        <taxon>Rhizobium/Agrobacterium group</taxon>
        <taxon>Rhizobium</taxon>
    </lineage>
</organism>
<evidence type="ECO:0000256" key="1">
    <source>
        <dbReference type="SAM" id="Phobius"/>
    </source>
</evidence>
<reference evidence="2 3" key="1">
    <citation type="submission" date="2017-08" db="EMBL/GenBank/DDBJ databases">
        <authorList>
            <person name="de Groot N.N."/>
        </authorList>
    </citation>
    <scope>NUCLEOTIDE SEQUENCE [LARGE SCALE GENOMIC DNA]</scope>
    <source>
        <strain evidence="2 3">JC85</strain>
    </source>
</reference>
<name>A0A285UXI7_9HYPH</name>
<dbReference type="Proteomes" id="UP000219167">
    <property type="component" value="Unassembled WGS sequence"/>
</dbReference>
<gene>
    <name evidence="2" type="ORF">SAMN05892877_12368</name>
</gene>
<keyword evidence="1" id="KW-0472">Membrane</keyword>
<evidence type="ECO:0000313" key="2">
    <source>
        <dbReference type="EMBL" id="SOC46635.1"/>
    </source>
</evidence>
<dbReference type="RefSeq" id="WP_097142732.1">
    <property type="nucleotide sequence ID" value="NZ_OBQD01000023.1"/>
</dbReference>
<protein>
    <submittedName>
        <fullName evidence="2">Uncharacterized protein DUF2730</fullName>
    </submittedName>
</protein>
<dbReference type="AlphaFoldDB" id="A0A285UXI7"/>
<keyword evidence="3" id="KW-1185">Reference proteome</keyword>